<evidence type="ECO:0000256" key="7">
    <source>
        <dbReference type="ARBA" id="ARBA00022527"/>
    </source>
</evidence>
<evidence type="ECO:0000256" key="6">
    <source>
        <dbReference type="ARBA" id="ARBA00019973"/>
    </source>
</evidence>
<dbReference type="GO" id="GO:0005524">
    <property type="term" value="F:ATP binding"/>
    <property type="evidence" value="ECO:0007669"/>
    <property type="project" value="UniProtKB-KW"/>
</dbReference>
<evidence type="ECO:0000256" key="13">
    <source>
        <dbReference type="ARBA" id="ARBA00030980"/>
    </source>
</evidence>
<dbReference type="EC" id="2.7.11.1" evidence="4"/>
<dbReference type="Proteomes" id="UP000242791">
    <property type="component" value="Unassembled WGS sequence"/>
</dbReference>
<comment type="function">
    <text evidence="1">Component of the EKC/KEOPS complex that is required for the formation of a threonylcarbamoyl group on adenosine at position 37 (t(6)A37) in tRNAs that read codons beginning with adenine. The complex is probably involved in the transfer of the threonylcarbamoyl moiety of threonylcarbamoyl-AMP (TC-AMP) to the N6 group of A37. BUD32 has ATPase activity in the context of the EKC/KEOPS complex and likely plays a supporting role to the catalytic subunit KAE1. The EKC/KEOPS complex also promotes both telomere uncapping and telomere elongation. The complex is required for efficient recruitment of transcriptional coactivators.</text>
</comment>
<dbReference type="Pfam" id="PF00069">
    <property type="entry name" value="Pkinase"/>
    <property type="match status" value="1"/>
</dbReference>
<keyword evidence="7 18" id="KW-0723">Serine/threonine-protein kinase</keyword>
<dbReference type="InterPro" id="IPR011009">
    <property type="entry name" value="Kinase-like_dom_sf"/>
</dbReference>
<dbReference type="PROSITE" id="PS50011">
    <property type="entry name" value="PROTEIN_KINASE_DOM"/>
    <property type="match status" value="1"/>
</dbReference>
<gene>
    <name evidence="18" type="ORF">ACJ73_00182</name>
</gene>
<dbReference type="GO" id="GO:0050684">
    <property type="term" value="P:regulation of mRNA processing"/>
    <property type="evidence" value="ECO:0007669"/>
    <property type="project" value="TreeGrafter"/>
</dbReference>
<dbReference type="GO" id="GO:0004674">
    <property type="term" value="F:protein serine/threonine kinase activity"/>
    <property type="evidence" value="ECO:0007669"/>
    <property type="project" value="UniProtKB-KW"/>
</dbReference>
<keyword evidence="10 18" id="KW-0418">Kinase</keyword>
<evidence type="ECO:0000256" key="3">
    <source>
        <dbReference type="ARBA" id="ARBA00011534"/>
    </source>
</evidence>
<proteinExistence type="predicted"/>
<dbReference type="GO" id="GO:0000245">
    <property type="term" value="P:spliceosomal complex assembly"/>
    <property type="evidence" value="ECO:0007669"/>
    <property type="project" value="TreeGrafter"/>
</dbReference>
<protein>
    <recommendedName>
        <fullName evidence="6">EKC/KEOPS complex subunit BUD32</fullName>
        <ecNumber evidence="4">2.7.11.1</ecNumber>
    </recommendedName>
    <alternativeName>
        <fullName evidence="13 14">Atypical Serine/threonine protein kinase BUD32</fullName>
    </alternativeName>
    <alternativeName>
        <fullName evidence="5">EKC/KEOPS complex subunit bud32</fullName>
    </alternativeName>
</protein>
<dbReference type="VEuPathDB" id="FungiDB:ACJ73_00182"/>
<dbReference type="STRING" id="1658174.A0A1J9RKA5"/>
<evidence type="ECO:0000256" key="10">
    <source>
        <dbReference type="ARBA" id="ARBA00022777"/>
    </source>
</evidence>
<evidence type="ECO:0000256" key="12">
    <source>
        <dbReference type="ARBA" id="ARBA00022895"/>
    </source>
</evidence>
<evidence type="ECO:0000256" key="1">
    <source>
        <dbReference type="ARBA" id="ARBA00003747"/>
    </source>
</evidence>
<dbReference type="OrthoDB" id="5979581at2759"/>
<dbReference type="GO" id="GO:0000781">
    <property type="term" value="C:chromosome, telomeric region"/>
    <property type="evidence" value="ECO:0007669"/>
    <property type="project" value="UniProtKB-SubCell"/>
</dbReference>
<name>A0A1J9RKA5_9EURO</name>
<dbReference type="AlphaFoldDB" id="A0A1J9RKA5"/>
<dbReference type="EMBL" id="LGTZ01000011">
    <property type="protein sequence ID" value="OJD28404.1"/>
    <property type="molecule type" value="Genomic_DNA"/>
</dbReference>
<keyword evidence="19" id="KW-1185">Reference proteome</keyword>
<keyword evidence="8" id="KW-0808">Transferase</keyword>
<evidence type="ECO:0000256" key="8">
    <source>
        <dbReference type="ARBA" id="ARBA00022679"/>
    </source>
</evidence>
<comment type="caution">
    <text evidence="18">The sequence shown here is derived from an EMBL/GenBank/DDBJ whole genome shotgun (WGS) entry which is preliminary data.</text>
</comment>
<keyword evidence="9" id="KW-0547">Nucleotide-binding</keyword>
<evidence type="ECO:0000256" key="11">
    <source>
        <dbReference type="ARBA" id="ARBA00022840"/>
    </source>
</evidence>
<organism evidence="18 19">
    <name type="scientific">Blastomyces percursus</name>
    <dbReference type="NCBI Taxonomy" id="1658174"/>
    <lineage>
        <taxon>Eukaryota</taxon>
        <taxon>Fungi</taxon>
        <taxon>Dikarya</taxon>
        <taxon>Ascomycota</taxon>
        <taxon>Pezizomycotina</taxon>
        <taxon>Eurotiomycetes</taxon>
        <taxon>Eurotiomycetidae</taxon>
        <taxon>Onygenales</taxon>
        <taxon>Ajellomycetaceae</taxon>
        <taxon>Blastomyces</taxon>
    </lineage>
</organism>
<keyword evidence="11" id="KW-0067">ATP-binding</keyword>
<dbReference type="InterPro" id="IPR051334">
    <property type="entry name" value="SRPK"/>
</dbReference>
<dbReference type="Gene3D" id="3.30.200.20">
    <property type="entry name" value="Phosphorylase Kinase, domain 1"/>
    <property type="match status" value="1"/>
</dbReference>
<evidence type="ECO:0000256" key="2">
    <source>
        <dbReference type="ARBA" id="ARBA00004574"/>
    </source>
</evidence>
<dbReference type="SMART" id="SM00220">
    <property type="entry name" value="S_TKc"/>
    <property type="match status" value="1"/>
</dbReference>
<comment type="catalytic activity">
    <reaction evidence="16">
        <text>L-seryl-[protein] + ATP = O-phospho-L-seryl-[protein] + ADP + H(+)</text>
        <dbReference type="Rhea" id="RHEA:17989"/>
        <dbReference type="Rhea" id="RHEA-COMP:9863"/>
        <dbReference type="Rhea" id="RHEA-COMP:11604"/>
        <dbReference type="ChEBI" id="CHEBI:15378"/>
        <dbReference type="ChEBI" id="CHEBI:29999"/>
        <dbReference type="ChEBI" id="CHEBI:30616"/>
        <dbReference type="ChEBI" id="CHEBI:83421"/>
        <dbReference type="ChEBI" id="CHEBI:456216"/>
        <dbReference type="EC" id="2.7.11.1"/>
    </reaction>
</comment>
<evidence type="ECO:0000259" key="17">
    <source>
        <dbReference type="PROSITE" id="PS50011"/>
    </source>
</evidence>
<evidence type="ECO:0000256" key="5">
    <source>
        <dbReference type="ARBA" id="ARBA00013948"/>
    </source>
</evidence>
<evidence type="ECO:0000313" key="19">
    <source>
        <dbReference type="Proteomes" id="UP000242791"/>
    </source>
</evidence>
<evidence type="ECO:0000256" key="4">
    <source>
        <dbReference type="ARBA" id="ARBA00012513"/>
    </source>
</evidence>
<dbReference type="SUPFAM" id="SSF56112">
    <property type="entry name" value="Protein kinase-like (PK-like)"/>
    <property type="match status" value="1"/>
</dbReference>
<evidence type="ECO:0000256" key="9">
    <source>
        <dbReference type="ARBA" id="ARBA00022741"/>
    </source>
</evidence>
<accession>A0A1J9RKA5</accession>
<keyword evidence="12" id="KW-0158">Chromosome</keyword>
<dbReference type="Gene3D" id="1.10.510.10">
    <property type="entry name" value="Transferase(Phosphotransferase) domain 1"/>
    <property type="match status" value="2"/>
</dbReference>
<comment type="catalytic activity">
    <reaction evidence="15">
        <text>L-threonyl-[protein] + ATP = O-phospho-L-threonyl-[protein] + ADP + H(+)</text>
        <dbReference type="Rhea" id="RHEA:46608"/>
        <dbReference type="Rhea" id="RHEA-COMP:11060"/>
        <dbReference type="Rhea" id="RHEA-COMP:11605"/>
        <dbReference type="ChEBI" id="CHEBI:15378"/>
        <dbReference type="ChEBI" id="CHEBI:30013"/>
        <dbReference type="ChEBI" id="CHEBI:30616"/>
        <dbReference type="ChEBI" id="CHEBI:61977"/>
        <dbReference type="ChEBI" id="CHEBI:456216"/>
        <dbReference type="EC" id="2.7.11.1"/>
    </reaction>
</comment>
<reference evidence="18 19" key="1">
    <citation type="submission" date="2015-08" db="EMBL/GenBank/DDBJ databases">
        <title>Emmonsia species relationships and genome sequence.</title>
        <authorList>
            <person name="Cuomo C.A."/>
            <person name="Schwartz I.S."/>
            <person name="Kenyon C."/>
            <person name="De Hoog G.S."/>
            <person name="Govender N.P."/>
            <person name="Botha A."/>
            <person name="Moreno L."/>
            <person name="De Vries M."/>
            <person name="Munoz J.F."/>
            <person name="Stielow J.B."/>
        </authorList>
    </citation>
    <scope>NUCLEOTIDE SEQUENCE [LARGE SCALE GENOMIC DNA]</scope>
    <source>
        <strain evidence="18 19">EI222</strain>
    </source>
</reference>
<evidence type="ECO:0000256" key="14">
    <source>
        <dbReference type="ARBA" id="ARBA00033194"/>
    </source>
</evidence>
<feature type="domain" description="Protein kinase" evidence="17">
    <location>
        <begin position="7"/>
        <end position="247"/>
    </location>
</feature>
<comment type="subcellular location">
    <subcellularLocation>
        <location evidence="2">Chromosome</location>
        <location evidence="2">Telomere</location>
    </subcellularLocation>
</comment>
<keyword evidence="12" id="KW-0779">Telomere</keyword>
<comment type="subunit">
    <text evidence="3">Component of the EKC/KEOPS complex composed of at least BUD32, CGI121, GON7, KAE1 and PCC1; the whole complex dimerizes.</text>
</comment>
<sequence length="247" mass="27947">MYSSPDIKSLPKLGSRMGSSVWLCRDFESGDYLTLKVFTCRRVAGVTAQSTNEMTAARHIQDTEYEHPSDRYLRLILRNFAIYGLGGEHRRLLYTCQGMTFMEFRSLLPNRLLNKALLQQTYQLILIGLDLLHQLGVVHTDISPNNILLGAQSSSVFSKIEKAELEHPSSCKALKNRVIYQSQSMPITDGTPVLCGMEWDYKIGIWSIGVMIWDLFEGGRPFYALKKRILDGEQHLAEMVALMGPSP</sequence>
<evidence type="ECO:0000256" key="16">
    <source>
        <dbReference type="ARBA" id="ARBA00048679"/>
    </source>
</evidence>
<dbReference type="InterPro" id="IPR000719">
    <property type="entry name" value="Prot_kinase_dom"/>
</dbReference>
<evidence type="ECO:0000256" key="15">
    <source>
        <dbReference type="ARBA" id="ARBA00047899"/>
    </source>
</evidence>
<dbReference type="InterPro" id="IPR008266">
    <property type="entry name" value="Tyr_kinase_AS"/>
</dbReference>
<dbReference type="PROSITE" id="PS00109">
    <property type="entry name" value="PROTEIN_KINASE_TYR"/>
    <property type="match status" value="1"/>
</dbReference>
<evidence type="ECO:0000313" key="18">
    <source>
        <dbReference type="EMBL" id="OJD28404.1"/>
    </source>
</evidence>
<dbReference type="PANTHER" id="PTHR47634">
    <property type="entry name" value="PROTEIN KINASE DOMAIN-CONTAINING PROTEIN-RELATED"/>
    <property type="match status" value="1"/>
</dbReference>
<dbReference type="PANTHER" id="PTHR47634:SF9">
    <property type="entry name" value="PROTEIN KINASE DOMAIN-CONTAINING PROTEIN-RELATED"/>
    <property type="match status" value="1"/>
</dbReference>